<evidence type="ECO:0000259" key="1">
    <source>
        <dbReference type="Pfam" id="PF01936"/>
    </source>
</evidence>
<organism evidence="2 3">
    <name type="scientific">Candidatus Roizmanbacteria bacterium RIFCSPHIGHO2_01_FULL_39_12c</name>
    <dbReference type="NCBI Taxonomy" id="1802031"/>
    <lineage>
        <taxon>Bacteria</taxon>
        <taxon>Candidatus Roizmaniibacteriota</taxon>
    </lineage>
</organism>
<sequence>MPKKSESQKIYAFIDSQNLNLGVKSQGWTLDFGKFRQLLITKYNIKKTFLFIGFVQDNQSLYTYLQSVGFICVFKPTQEIKDKSGKVIVKGNVDAELVLHAMIEYKNYDKTVIVSGDGDFHCLIEYLYQKNKLLKVIVPNKRYSSLLRKFGKFIVNVGLFKEKLKKR</sequence>
<dbReference type="GO" id="GO:0004540">
    <property type="term" value="F:RNA nuclease activity"/>
    <property type="evidence" value="ECO:0007669"/>
    <property type="project" value="InterPro"/>
</dbReference>
<protein>
    <recommendedName>
        <fullName evidence="1">NYN domain-containing protein</fullName>
    </recommendedName>
</protein>
<reference evidence="2 3" key="1">
    <citation type="journal article" date="2016" name="Nat. Commun.">
        <title>Thousands of microbial genomes shed light on interconnected biogeochemical processes in an aquifer system.</title>
        <authorList>
            <person name="Anantharaman K."/>
            <person name="Brown C.T."/>
            <person name="Hug L.A."/>
            <person name="Sharon I."/>
            <person name="Castelle C.J."/>
            <person name="Probst A.J."/>
            <person name="Thomas B.C."/>
            <person name="Singh A."/>
            <person name="Wilkins M.J."/>
            <person name="Karaoz U."/>
            <person name="Brodie E.L."/>
            <person name="Williams K.H."/>
            <person name="Hubbard S.S."/>
            <person name="Banfield J.F."/>
        </authorList>
    </citation>
    <scope>NUCLEOTIDE SEQUENCE [LARGE SCALE GENOMIC DNA]</scope>
</reference>
<evidence type="ECO:0000313" key="3">
    <source>
        <dbReference type="Proteomes" id="UP000177208"/>
    </source>
</evidence>
<dbReference type="PANTHER" id="PTHR35458:SF2">
    <property type="entry name" value="SLR0755 PROTEIN"/>
    <property type="match status" value="1"/>
</dbReference>
<dbReference type="InterPro" id="IPR047140">
    <property type="entry name" value="LabA"/>
</dbReference>
<name>A0A1F7GFC7_9BACT</name>
<comment type="caution">
    <text evidence="2">The sequence shown here is derived from an EMBL/GenBank/DDBJ whole genome shotgun (WGS) entry which is preliminary data.</text>
</comment>
<gene>
    <name evidence="2" type="ORF">A2774_04685</name>
</gene>
<dbReference type="InterPro" id="IPR021139">
    <property type="entry name" value="NYN"/>
</dbReference>
<proteinExistence type="predicted"/>
<dbReference type="CDD" id="cd10911">
    <property type="entry name" value="PIN_LabA"/>
    <property type="match status" value="1"/>
</dbReference>
<dbReference type="EMBL" id="MFZG01000004">
    <property type="protein sequence ID" value="OGK17575.1"/>
    <property type="molecule type" value="Genomic_DNA"/>
</dbReference>
<dbReference type="AlphaFoldDB" id="A0A1F7GFC7"/>
<dbReference type="Proteomes" id="UP000177208">
    <property type="component" value="Unassembled WGS sequence"/>
</dbReference>
<dbReference type="Pfam" id="PF01936">
    <property type="entry name" value="NYN"/>
    <property type="match status" value="1"/>
</dbReference>
<evidence type="ECO:0000313" key="2">
    <source>
        <dbReference type="EMBL" id="OGK17575.1"/>
    </source>
</evidence>
<dbReference type="Gene3D" id="3.40.50.1010">
    <property type="entry name" value="5'-nuclease"/>
    <property type="match status" value="1"/>
</dbReference>
<accession>A0A1F7GFC7</accession>
<dbReference type="PANTHER" id="PTHR35458">
    <property type="entry name" value="SLR0755 PROTEIN"/>
    <property type="match status" value="1"/>
</dbReference>
<feature type="domain" description="NYN" evidence="1">
    <location>
        <begin position="10"/>
        <end position="154"/>
    </location>
</feature>